<dbReference type="EMBL" id="BMAW01067047">
    <property type="protein sequence ID" value="GFT57895.1"/>
    <property type="molecule type" value="Genomic_DNA"/>
</dbReference>
<protein>
    <submittedName>
        <fullName evidence="1">Uncharacterized protein</fullName>
    </submittedName>
</protein>
<evidence type="ECO:0000313" key="2">
    <source>
        <dbReference type="Proteomes" id="UP000887013"/>
    </source>
</evidence>
<dbReference type="OrthoDB" id="6429039at2759"/>
<evidence type="ECO:0000313" key="1">
    <source>
        <dbReference type="EMBL" id="GFT57895.1"/>
    </source>
</evidence>
<dbReference type="AlphaFoldDB" id="A0A8X6PCU1"/>
<keyword evidence="2" id="KW-1185">Reference proteome</keyword>
<comment type="caution">
    <text evidence="1">The sequence shown here is derived from an EMBL/GenBank/DDBJ whole genome shotgun (WGS) entry which is preliminary data.</text>
</comment>
<dbReference type="Proteomes" id="UP000887013">
    <property type="component" value="Unassembled WGS sequence"/>
</dbReference>
<reference evidence="1" key="1">
    <citation type="submission" date="2020-08" db="EMBL/GenBank/DDBJ databases">
        <title>Multicomponent nature underlies the extraordinary mechanical properties of spider dragline silk.</title>
        <authorList>
            <person name="Kono N."/>
            <person name="Nakamura H."/>
            <person name="Mori M."/>
            <person name="Yoshida Y."/>
            <person name="Ohtoshi R."/>
            <person name="Malay A.D."/>
            <person name="Moran D.A.P."/>
            <person name="Tomita M."/>
            <person name="Numata K."/>
            <person name="Arakawa K."/>
        </authorList>
    </citation>
    <scope>NUCLEOTIDE SEQUENCE</scope>
</reference>
<gene>
    <name evidence="1" type="ORF">NPIL_7501</name>
</gene>
<accession>A0A8X6PCU1</accession>
<name>A0A8X6PCU1_NEPPI</name>
<sequence>MRGAVVLDLISKLPENKQYDLFFDNPFISNVFIDKLTEKEWERLALYGLIELKVVHFKGIKSIKKDRGGFDFQNSKYLKMVRWNNNNSVVTLSSNLYGFVPIAQTKR</sequence>
<proteinExistence type="predicted"/>
<organism evidence="1 2">
    <name type="scientific">Nephila pilipes</name>
    <name type="common">Giant wood spider</name>
    <name type="synonym">Nephila maculata</name>
    <dbReference type="NCBI Taxonomy" id="299642"/>
    <lineage>
        <taxon>Eukaryota</taxon>
        <taxon>Metazoa</taxon>
        <taxon>Ecdysozoa</taxon>
        <taxon>Arthropoda</taxon>
        <taxon>Chelicerata</taxon>
        <taxon>Arachnida</taxon>
        <taxon>Araneae</taxon>
        <taxon>Araneomorphae</taxon>
        <taxon>Entelegynae</taxon>
        <taxon>Araneoidea</taxon>
        <taxon>Nephilidae</taxon>
        <taxon>Nephila</taxon>
    </lineage>
</organism>